<sequence length="139" mass="15294">LPPVIAVLPSEKRLYKNLCAFLFASMDTEEGGSRYMMSLTHTALSYLRSIEESESPRASKGFINKIDNYLAPLLFREFASPSEQMTATQTNPLTKRFAGLSYSSIRDETAAASTQTGKSGSYAPPISPNLSMPVKRIMC</sequence>
<protein>
    <submittedName>
        <fullName evidence="1">Uncharacterized protein</fullName>
    </submittedName>
</protein>
<dbReference type="EMBL" id="HACM01003640">
    <property type="protein sequence ID" value="CRZ04082.1"/>
    <property type="molecule type" value="Transcribed_RNA"/>
</dbReference>
<dbReference type="AlphaFoldDB" id="A0A0H5QR32"/>
<name>A0A0H5QR32_9EUKA</name>
<evidence type="ECO:0000313" key="1">
    <source>
        <dbReference type="EMBL" id="CRZ04082.1"/>
    </source>
</evidence>
<proteinExistence type="predicted"/>
<accession>A0A0H5QR32</accession>
<feature type="non-terminal residue" evidence="1">
    <location>
        <position position="1"/>
    </location>
</feature>
<feature type="non-terminal residue" evidence="1">
    <location>
        <position position="139"/>
    </location>
</feature>
<organism evidence="1">
    <name type="scientific">Spongospora subterranea</name>
    <dbReference type="NCBI Taxonomy" id="70186"/>
    <lineage>
        <taxon>Eukaryota</taxon>
        <taxon>Sar</taxon>
        <taxon>Rhizaria</taxon>
        <taxon>Endomyxa</taxon>
        <taxon>Phytomyxea</taxon>
        <taxon>Plasmodiophorida</taxon>
        <taxon>Plasmodiophoridae</taxon>
        <taxon>Spongospora</taxon>
    </lineage>
</organism>
<reference evidence="1" key="1">
    <citation type="submission" date="2015-04" db="EMBL/GenBank/DDBJ databases">
        <title>The genome sequence of the plant pathogenic Rhizarian Plasmodiophora brassicae reveals insights in its biotrophic life cycle and the origin of chitin synthesis.</title>
        <authorList>
            <person name="Schwelm A."/>
            <person name="Fogelqvist J."/>
            <person name="Knaust A."/>
            <person name="Julke S."/>
            <person name="Lilja T."/>
            <person name="Dhandapani V."/>
            <person name="Bonilla-Rosso G."/>
            <person name="Karlsson M."/>
            <person name="Shevchenko A."/>
            <person name="Choi S.R."/>
            <person name="Kim H.G."/>
            <person name="Park J.Y."/>
            <person name="Lim Y.P."/>
            <person name="Ludwig-Muller J."/>
            <person name="Dixelius C."/>
        </authorList>
    </citation>
    <scope>NUCLEOTIDE SEQUENCE</scope>
    <source>
        <tissue evidence="1">Potato root galls</tissue>
    </source>
</reference>